<dbReference type="STRING" id="476652.DEAC_c43120"/>
<comment type="subcellular location">
    <subcellularLocation>
        <location evidence="1">Membrane</location>
    </subcellularLocation>
</comment>
<dbReference type="SUPFAM" id="SSF52540">
    <property type="entry name" value="P-loop containing nucleoside triphosphate hydrolases"/>
    <property type="match status" value="1"/>
</dbReference>
<evidence type="ECO:0000313" key="8">
    <source>
        <dbReference type="Proteomes" id="UP000036356"/>
    </source>
</evidence>
<comment type="caution">
    <text evidence="7">The sequence shown here is derived from an EMBL/GenBank/DDBJ whole genome shotgun (WGS) entry which is preliminary data.</text>
</comment>
<sequence>MIDMKEVIDQLLLLEAYSDQISLSEDEKEFFTFSNDLTSKALSRIKNRELNIYVVGTMKSGKSTFINALLGRDILPNENAACTLVPVNIINGLFDNKIEKTLSNNQSQFILKKPIEKAFLDDIREYRTGLEMGDQVDIQHYSFTHTIICLSDSLEKVKLKIVDTPGPNEMKQFVETIDLENTFSNCLKESSLIFFVIDVQYYIDEENKKLLDLIRYYRPDIKNNVIFILNKMDRLMEQKDVTSDTTIRDVKETLSCWGYNKNLVFPISAKKALLSRLTEKKVNSKGSVLKRIISLFKKEPSILEIYKQDFDDILPLLEKEIDGRVFSCKPEPEEYYQELFIQSNIKELEEYIKKTIDNNLEQTESILTQEIVESIRSWLNTVVINNVNLLDEKVVKLPFNDLNKKRRTIMNAIKKIHSFYNDNKVDYLLKGIVKNDIENEILAENNFSSRFSNSYMPSYSTSWVEYRDDNEYIDPESTEPGYQRRRLEEYFKEVIEEAGDRVNAIARKQIRAKKEILKENLNKFAKDLESELDLFYKDNSIAFKIPISKVSNYVIDENYIPSLSAPPYIPIESKSRSKERLIFKGRGDVYYRSFRLTNVSEFKDSCRERVDNLFYTAASFVFGSLRNIVVKQVLPSYKQQLEQIVNIFEEQLRIVDNEFYTCEKEKKYLLTLKNDLLSILDPQSETFKKNKNSISSGVQSSIQNLQEVS</sequence>
<dbReference type="GO" id="GO:0005525">
    <property type="term" value="F:GTP binding"/>
    <property type="evidence" value="ECO:0007669"/>
    <property type="project" value="UniProtKB-KW"/>
</dbReference>
<dbReference type="Pfam" id="PF00350">
    <property type="entry name" value="Dynamin_N"/>
    <property type="match status" value="1"/>
</dbReference>
<name>A0A0J1FLH1_9FIRM</name>
<dbReference type="EMBL" id="LDZY01000026">
    <property type="protein sequence ID" value="KLU63783.1"/>
    <property type="molecule type" value="Genomic_DNA"/>
</dbReference>
<dbReference type="Proteomes" id="UP000036356">
    <property type="component" value="Unassembled WGS sequence"/>
</dbReference>
<keyword evidence="5" id="KW-0472">Membrane</keyword>
<dbReference type="PATRIC" id="fig|476652.3.peg.4569"/>
<keyword evidence="8" id="KW-1185">Reference proteome</keyword>
<evidence type="ECO:0000256" key="1">
    <source>
        <dbReference type="ARBA" id="ARBA00004370"/>
    </source>
</evidence>
<dbReference type="InterPro" id="IPR027094">
    <property type="entry name" value="Mitofusin_fam"/>
</dbReference>
<organism evidence="7 8">
    <name type="scientific">Desulfosporosinus acididurans</name>
    <dbReference type="NCBI Taxonomy" id="476652"/>
    <lineage>
        <taxon>Bacteria</taxon>
        <taxon>Bacillati</taxon>
        <taxon>Bacillota</taxon>
        <taxon>Clostridia</taxon>
        <taxon>Eubacteriales</taxon>
        <taxon>Desulfitobacteriaceae</taxon>
        <taxon>Desulfosporosinus</taxon>
    </lineage>
</organism>
<dbReference type="PANTHER" id="PTHR10465:SF0">
    <property type="entry name" value="SARCALUMENIN"/>
    <property type="match status" value="1"/>
</dbReference>
<evidence type="ECO:0000313" key="7">
    <source>
        <dbReference type="EMBL" id="KLU63783.1"/>
    </source>
</evidence>
<dbReference type="RefSeq" id="WP_047812074.1">
    <property type="nucleotide sequence ID" value="NZ_LDZY01000026.1"/>
</dbReference>
<gene>
    <name evidence="7" type="primary">crfC_2</name>
    <name evidence="7" type="ORF">DEAC_c43120</name>
</gene>
<dbReference type="GO" id="GO:0016020">
    <property type="term" value="C:membrane"/>
    <property type="evidence" value="ECO:0007669"/>
    <property type="project" value="UniProtKB-SubCell"/>
</dbReference>
<dbReference type="AlphaFoldDB" id="A0A0J1FLH1"/>
<evidence type="ECO:0000256" key="4">
    <source>
        <dbReference type="ARBA" id="ARBA00023134"/>
    </source>
</evidence>
<dbReference type="InterPro" id="IPR045063">
    <property type="entry name" value="Dynamin_N"/>
</dbReference>
<accession>A0A0J1FLH1</accession>
<reference evidence="7 8" key="1">
    <citation type="submission" date="2015-06" db="EMBL/GenBank/DDBJ databases">
        <title>Draft genome of the moderately acidophilic sulfate reducer Candidatus Desulfosporosinus acididurans strain M1.</title>
        <authorList>
            <person name="Poehlein A."/>
            <person name="Petzsch P."/>
            <person name="Johnson B.D."/>
            <person name="Schloemann M."/>
            <person name="Daniel R."/>
            <person name="Muehling M."/>
        </authorList>
    </citation>
    <scope>NUCLEOTIDE SEQUENCE [LARGE SCALE GENOMIC DNA]</scope>
    <source>
        <strain evidence="7 8">M1</strain>
    </source>
</reference>
<evidence type="ECO:0000259" key="6">
    <source>
        <dbReference type="Pfam" id="PF00350"/>
    </source>
</evidence>
<dbReference type="Gene3D" id="3.40.50.300">
    <property type="entry name" value="P-loop containing nucleotide triphosphate hydrolases"/>
    <property type="match status" value="1"/>
</dbReference>
<evidence type="ECO:0000256" key="3">
    <source>
        <dbReference type="ARBA" id="ARBA00022801"/>
    </source>
</evidence>
<dbReference type="InterPro" id="IPR027417">
    <property type="entry name" value="P-loop_NTPase"/>
</dbReference>
<keyword evidence="3" id="KW-0378">Hydrolase</keyword>
<evidence type="ECO:0000256" key="5">
    <source>
        <dbReference type="ARBA" id="ARBA00023136"/>
    </source>
</evidence>
<dbReference type="PANTHER" id="PTHR10465">
    <property type="entry name" value="TRANSMEMBRANE GTPASE FZO1"/>
    <property type="match status" value="1"/>
</dbReference>
<keyword evidence="2" id="KW-0547">Nucleotide-binding</keyword>
<evidence type="ECO:0000256" key="2">
    <source>
        <dbReference type="ARBA" id="ARBA00022741"/>
    </source>
</evidence>
<feature type="domain" description="Dynamin N-terminal" evidence="6">
    <location>
        <begin position="52"/>
        <end position="232"/>
    </location>
</feature>
<protein>
    <submittedName>
        <fullName evidence="7">Clamp-binding protein CrfC</fullName>
    </submittedName>
</protein>
<keyword evidence="4" id="KW-0342">GTP-binding</keyword>
<proteinExistence type="predicted"/>
<dbReference type="GO" id="GO:0003924">
    <property type="term" value="F:GTPase activity"/>
    <property type="evidence" value="ECO:0007669"/>
    <property type="project" value="InterPro"/>
</dbReference>